<evidence type="ECO:0000313" key="1">
    <source>
        <dbReference type="EMBL" id="QUC21633.1"/>
    </source>
</evidence>
<keyword evidence="2" id="KW-1185">Reference proteome</keyword>
<dbReference type="OrthoDB" id="4926491at2759"/>
<protein>
    <submittedName>
        <fullName evidence="1">Uncharacterized protein</fullName>
    </submittedName>
</protein>
<dbReference type="RefSeq" id="XP_042999306.1">
    <property type="nucleotide sequence ID" value="XM_043143373.1"/>
</dbReference>
<accession>A0A8E5MIJ2</accession>
<reference evidence="1" key="1">
    <citation type="submission" date="2020-03" db="EMBL/GenBank/DDBJ databases">
        <title>A mixture of massive structural variations and highly conserved coding sequences in Ustilaginoidea virens genome.</title>
        <authorList>
            <person name="Zhang K."/>
            <person name="Zhao Z."/>
            <person name="Zhang Z."/>
            <person name="Li Y."/>
            <person name="Hsiang T."/>
            <person name="Sun W."/>
        </authorList>
    </citation>
    <scope>NUCLEOTIDE SEQUENCE</scope>
    <source>
        <strain evidence="1">UV-8b</strain>
    </source>
</reference>
<dbReference type="KEGG" id="uvi:66066653"/>
<name>A0A8E5MIJ2_USTVR</name>
<dbReference type="AlphaFoldDB" id="A0A8E5MIJ2"/>
<organism evidence="1 2">
    <name type="scientific">Ustilaginoidea virens</name>
    <name type="common">Rice false smut fungus</name>
    <name type="synonym">Villosiclava virens</name>
    <dbReference type="NCBI Taxonomy" id="1159556"/>
    <lineage>
        <taxon>Eukaryota</taxon>
        <taxon>Fungi</taxon>
        <taxon>Dikarya</taxon>
        <taxon>Ascomycota</taxon>
        <taxon>Pezizomycotina</taxon>
        <taxon>Sordariomycetes</taxon>
        <taxon>Hypocreomycetidae</taxon>
        <taxon>Hypocreales</taxon>
        <taxon>Clavicipitaceae</taxon>
        <taxon>Ustilaginoidea</taxon>
    </lineage>
</organism>
<dbReference type="Proteomes" id="UP000027002">
    <property type="component" value="Chromosome 4"/>
</dbReference>
<dbReference type="EMBL" id="CP072756">
    <property type="protein sequence ID" value="QUC21633.1"/>
    <property type="molecule type" value="Genomic_DNA"/>
</dbReference>
<proteinExistence type="predicted"/>
<gene>
    <name evidence="1" type="ORF">UV8b_05876</name>
</gene>
<evidence type="ECO:0000313" key="2">
    <source>
        <dbReference type="Proteomes" id="UP000027002"/>
    </source>
</evidence>
<dbReference type="GeneID" id="66066653"/>
<sequence length="327" mass="35575">MSTALPPTIRDAMARQWELEAPHEVLTAALAPLGRRVLCHPDWDVLCTTALHPDHAHDLSRLVDHVADCVCVWASALRDALDRDVGMLRKSLLEGIKPDFLELLVDVSSSPSISTHWHWQKGAFVLLLPKGALPHHLNAAIPQLSAQILLAFSKGPKPALSAAGHACLDDGSASDTTASAASSVAFPPPPAGESLPDTHALPRPDELLLRPPYFLHIAHGPPTVLQCSHSPSLSFLESYLKKWCRTNGRRTDRPPMVDVTLSQSPFGLGPLHDVLTLQLPAAQYGGAPPVLSVPIVLHLVESVLGYRLVYSDSSRWQYRRDVPFTKT</sequence>